<accession>A0A6G8AYX1</accession>
<comment type="similarity">
    <text evidence="10">Belongs to the MurCDEF family. MurF subfamily.</text>
</comment>
<dbReference type="GO" id="GO:0009252">
    <property type="term" value="P:peptidoglycan biosynthetic process"/>
    <property type="evidence" value="ECO:0007669"/>
    <property type="project" value="UniProtKB-UniRule"/>
</dbReference>
<dbReference type="Gene3D" id="3.40.1190.10">
    <property type="entry name" value="Mur-like, catalytic domain"/>
    <property type="match status" value="1"/>
</dbReference>
<evidence type="ECO:0000259" key="12">
    <source>
        <dbReference type="Pfam" id="PF02875"/>
    </source>
</evidence>
<dbReference type="InterPro" id="IPR004101">
    <property type="entry name" value="Mur_ligase_C"/>
</dbReference>
<dbReference type="GO" id="GO:0051301">
    <property type="term" value="P:cell division"/>
    <property type="evidence" value="ECO:0007669"/>
    <property type="project" value="UniProtKB-KW"/>
</dbReference>
<evidence type="ECO:0000259" key="13">
    <source>
        <dbReference type="Pfam" id="PF08245"/>
    </source>
</evidence>
<evidence type="ECO:0000256" key="4">
    <source>
        <dbReference type="ARBA" id="ARBA00022741"/>
    </source>
</evidence>
<comment type="subcellular location">
    <subcellularLocation>
        <location evidence="10 11">Cytoplasm</location>
    </subcellularLocation>
</comment>
<dbReference type="Pfam" id="PF02875">
    <property type="entry name" value="Mur_ligase_C"/>
    <property type="match status" value="1"/>
</dbReference>
<evidence type="ECO:0000256" key="9">
    <source>
        <dbReference type="ARBA" id="ARBA00023316"/>
    </source>
</evidence>
<dbReference type="GO" id="GO:0005737">
    <property type="term" value="C:cytoplasm"/>
    <property type="evidence" value="ECO:0007669"/>
    <property type="project" value="UniProtKB-SubCell"/>
</dbReference>
<dbReference type="InterPro" id="IPR005863">
    <property type="entry name" value="UDP-N-AcMur_synth"/>
</dbReference>
<gene>
    <name evidence="10" type="primary">murF</name>
    <name evidence="14" type="ORF">G7084_02490</name>
</gene>
<proteinExistence type="inferred from homology"/>
<comment type="pathway">
    <text evidence="10 11">Cell wall biogenesis; peptidoglycan biosynthesis.</text>
</comment>
<evidence type="ECO:0000313" key="15">
    <source>
        <dbReference type="Proteomes" id="UP000500741"/>
    </source>
</evidence>
<dbReference type="GO" id="GO:0005524">
    <property type="term" value="F:ATP binding"/>
    <property type="evidence" value="ECO:0007669"/>
    <property type="project" value="UniProtKB-UniRule"/>
</dbReference>
<protein>
    <recommendedName>
        <fullName evidence="10 11">UDP-N-acetylmuramoyl-tripeptide--D-alanyl-D-alanine ligase</fullName>
        <ecNumber evidence="10 11">6.3.2.10</ecNumber>
    </recommendedName>
    <alternativeName>
        <fullName evidence="10">D-alanyl-D-alanine-adding enzyme</fullName>
    </alternativeName>
</protein>
<evidence type="ECO:0000256" key="1">
    <source>
        <dbReference type="ARBA" id="ARBA00022490"/>
    </source>
</evidence>
<dbReference type="Proteomes" id="UP000500741">
    <property type="component" value="Chromosome"/>
</dbReference>
<evidence type="ECO:0000313" key="14">
    <source>
        <dbReference type="EMBL" id="QIL50291.1"/>
    </source>
</evidence>
<dbReference type="InterPro" id="IPR013221">
    <property type="entry name" value="Mur_ligase_cen"/>
</dbReference>
<name>A0A6G8AYX1_9LACO</name>
<dbReference type="GO" id="GO:0071555">
    <property type="term" value="P:cell wall organization"/>
    <property type="evidence" value="ECO:0007669"/>
    <property type="project" value="UniProtKB-KW"/>
</dbReference>
<dbReference type="SUPFAM" id="SSF63418">
    <property type="entry name" value="MurE/MurF N-terminal domain"/>
    <property type="match status" value="1"/>
</dbReference>
<keyword evidence="7 10" id="KW-0573">Peptidoglycan synthesis</keyword>
<dbReference type="Gene3D" id="3.90.190.20">
    <property type="entry name" value="Mur ligase, C-terminal domain"/>
    <property type="match status" value="1"/>
</dbReference>
<keyword evidence="2 10" id="KW-0436">Ligase</keyword>
<dbReference type="Gene3D" id="3.40.1390.10">
    <property type="entry name" value="MurE/MurF, N-terminal domain"/>
    <property type="match status" value="1"/>
</dbReference>
<dbReference type="EC" id="6.3.2.10" evidence="10 11"/>
<dbReference type="InterPro" id="IPR036615">
    <property type="entry name" value="Mur_ligase_C_dom_sf"/>
</dbReference>
<feature type="binding site" evidence="10">
    <location>
        <begin position="110"/>
        <end position="116"/>
    </location>
    <ligand>
        <name>ATP</name>
        <dbReference type="ChEBI" id="CHEBI:30616"/>
    </ligand>
</feature>
<evidence type="ECO:0000256" key="6">
    <source>
        <dbReference type="ARBA" id="ARBA00022960"/>
    </source>
</evidence>
<evidence type="ECO:0000256" key="11">
    <source>
        <dbReference type="RuleBase" id="RU004136"/>
    </source>
</evidence>
<keyword evidence="15" id="KW-1185">Reference proteome</keyword>
<evidence type="ECO:0000256" key="2">
    <source>
        <dbReference type="ARBA" id="ARBA00022598"/>
    </source>
</evidence>
<comment type="catalytic activity">
    <reaction evidence="10">
        <text>UDP-N-acetyl-alpha-D-muramoyl-L-alanyl-gamma-D-glutamyl-L-lysine + D-alanyl-D-alanine + ATP = UDP-N-acetyl-alpha-D-muramoyl-L-alanyl-gamma-D-glutamyl-L-lysyl-D-alanyl-D-alanine + ADP + phosphate + H(+)</text>
        <dbReference type="Rhea" id="RHEA:16085"/>
        <dbReference type="ChEBI" id="CHEBI:15378"/>
        <dbReference type="ChEBI" id="CHEBI:30616"/>
        <dbReference type="ChEBI" id="CHEBI:43474"/>
        <dbReference type="ChEBI" id="CHEBI:57822"/>
        <dbReference type="ChEBI" id="CHEBI:70758"/>
        <dbReference type="ChEBI" id="CHEBI:83903"/>
        <dbReference type="ChEBI" id="CHEBI:456216"/>
        <dbReference type="EC" id="6.3.2.10"/>
    </reaction>
</comment>
<dbReference type="RefSeq" id="WP_166009753.1">
    <property type="nucleotide sequence ID" value="NZ_CP049888.1"/>
</dbReference>
<organism evidence="14 15">
    <name type="scientific">Weissella coleopterorum</name>
    <dbReference type="NCBI Taxonomy" id="2714949"/>
    <lineage>
        <taxon>Bacteria</taxon>
        <taxon>Bacillati</taxon>
        <taxon>Bacillota</taxon>
        <taxon>Bacilli</taxon>
        <taxon>Lactobacillales</taxon>
        <taxon>Lactobacillaceae</taxon>
        <taxon>Weissella</taxon>
    </lineage>
</organism>
<sequence>MEYSLEKIAQIVGGDLSNPQNSQITDVTFDGRTAKPGTLFIPITWGNDGHNFIQGAIDNGATATLWAEDHLETKPQDFPVILVKDTLKAFQQLAQAYLKSVAPKVIAVSGSNGKTTTKDFIAAIASTTFQTVKTPKNFNNELGVPLTILGMPSDTEVLVIELGMDHPHDLDVLSKLVNPDIAILTMIGEAHIEFFKTRARIADGKMEIVNGLNQNGTLVYNGDEPLLIERATHQSYQTKTFGLSEQNDLFASEISLNAQHAHFKTNQFSEQFQIPLTGNYNVSNALAAISVGQLLKIPVPSMQTALQKTMITENRTEWLTGNFDGQILSDVYNSNPTAVREVLKSFASIQKTGKKIIVLGDMLELGAAGPKLHAELAPDIIAAKPDAVYLVGPIMQNLAKAILQQAPDMHLQTFSEADMNQLILDLQNQLNPHDQILLKASHGLHLERIVTALTD</sequence>
<dbReference type="EMBL" id="CP049888">
    <property type="protein sequence ID" value="QIL50291.1"/>
    <property type="molecule type" value="Genomic_DNA"/>
</dbReference>
<keyword evidence="8 10" id="KW-0131">Cell cycle</keyword>
<evidence type="ECO:0000256" key="3">
    <source>
        <dbReference type="ARBA" id="ARBA00022618"/>
    </source>
</evidence>
<evidence type="ECO:0000256" key="7">
    <source>
        <dbReference type="ARBA" id="ARBA00022984"/>
    </source>
</evidence>
<dbReference type="PANTHER" id="PTHR43024:SF1">
    <property type="entry name" value="UDP-N-ACETYLMURAMOYL-TRIPEPTIDE--D-ALANYL-D-ALANINE LIGASE"/>
    <property type="match status" value="1"/>
</dbReference>
<keyword evidence="1 10" id="KW-0963">Cytoplasm</keyword>
<keyword evidence="6 10" id="KW-0133">Cell shape</keyword>
<dbReference type="GO" id="GO:0047480">
    <property type="term" value="F:UDP-N-acetylmuramoyl-tripeptide-D-alanyl-D-alanine ligase activity"/>
    <property type="evidence" value="ECO:0007669"/>
    <property type="project" value="UniProtKB-UniRule"/>
</dbReference>
<keyword evidence="9 10" id="KW-0961">Cell wall biogenesis/degradation</keyword>
<dbReference type="InterPro" id="IPR036565">
    <property type="entry name" value="Mur-like_cat_sf"/>
</dbReference>
<keyword evidence="4 10" id="KW-0547">Nucleotide-binding</keyword>
<dbReference type="KEGG" id="wco:G7084_02490"/>
<evidence type="ECO:0000256" key="10">
    <source>
        <dbReference type="HAMAP-Rule" id="MF_02019"/>
    </source>
</evidence>
<dbReference type="Pfam" id="PF08245">
    <property type="entry name" value="Mur_ligase_M"/>
    <property type="match status" value="1"/>
</dbReference>
<dbReference type="UniPathway" id="UPA00219"/>
<dbReference type="HAMAP" id="MF_02019">
    <property type="entry name" value="MurF"/>
    <property type="match status" value="1"/>
</dbReference>
<reference evidence="14 15" key="1">
    <citation type="submission" date="2020-03" db="EMBL/GenBank/DDBJ databases">
        <title>Weissella sp. nov., isolated from Cybister lewisianus.</title>
        <authorList>
            <person name="Hyun D.-W."/>
            <person name="Bae J.-W."/>
        </authorList>
    </citation>
    <scope>NUCLEOTIDE SEQUENCE [LARGE SCALE GENOMIC DNA]</scope>
    <source>
        <strain evidence="14 15">HDW19</strain>
    </source>
</reference>
<feature type="domain" description="Mur ligase central" evidence="13">
    <location>
        <begin position="108"/>
        <end position="291"/>
    </location>
</feature>
<comment type="catalytic activity">
    <reaction evidence="11">
        <text>D-alanyl-D-alanine + UDP-N-acetyl-alpha-D-muramoyl-L-alanyl-gamma-D-glutamyl-meso-2,6-diaminopimelate + ATP = UDP-N-acetyl-alpha-D-muramoyl-L-alanyl-gamma-D-glutamyl-meso-2,6-diaminopimeloyl-D-alanyl-D-alanine + ADP + phosphate + H(+)</text>
        <dbReference type="Rhea" id="RHEA:28374"/>
        <dbReference type="ChEBI" id="CHEBI:15378"/>
        <dbReference type="ChEBI" id="CHEBI:30616"/>
        <dbReference type="ChEBI" id="CHEBI:43474"/>
        <dbReference type="ChEBI" id="CHEBI:57822"/>
        <dbReference type="ChEBI" id="CHEBI:61386"/>
        <dbReference type="ChEBI" id="CHEBI:83905"/>
        <dbReference type="ChEBI" id="CHEBI:456216"/>
        <dbReference type="EC" id="6.3.2.10"/>
    </reaction>
</comment>
<keyword evidence="5 10" id="KW-0067">ATP-binding</keyword>
<dbReference type="SUPFAM" id="SSF53244">
    <property type="entry name" value="MurD-like peptide ligases, peptide-binding domain"/>
    <property type="match status" value="1"/>
</dbReference>
<evidence type="ECO:0000256" key="5">
    <source>
        <dbReference type="ARBA" id="ARBA00022840"/>
    </source>
</evidence>
<evidence type="ECO:0000256" key="8">
    <source>
        <dbReference type="ARBA" id="ARBA00023306"/>
    </source>
</evidence>
<dbReference type="InterPro" id="IPR051046">
    <property type="entry name" value="MurCDEF_CellWall_CoF430Synth"/>
</dbReference>
<dbReference type="NCBIfam" id="TIGR01143">
    <property type="entry name" value="murF"/>
    <property type="match status" value="1"/>
</dbReference>
<dbReference type="PANTHER" id="PTHR43024">
    <property type="entry name" value="UDP-N-ACETYLMURAMOYL-TRIPEPTIDE--D-ALANYL-D-ALANINE LIGASE"/>
    <property type="match status" value="1"/>
</dbReference>
<dbReference type="GO" id="GO:0008360">
    <property type="term" value="P:regulation of cell shape"/>
    <property type="evidence" value="ECO:0007669"/>
    <property type="project" value="UniProtKB-KW"/>
</dbReference>
<dbReference type="SUPFAM" id="SSF53623">
    <property type="entry name" value="MurD-like peptide ligases, catalytic domain"/>
    <property type="match status" value="1"/>
</dbReference>
<keyword evidence="3 10" id="KW-0132">Cell division</keyword>
<dbReference type="AlphaFoldDB" id="A0A6G8AYX1"/>
<dbReference type="InterPro" id="IPR035911">
    <property type="entry name" value="MurE/MurF_N"/>
</dbReference>
<comment type="function">
    <text evidence="10 11">Involved in cell wall formation. Catalyzes the final step in the synthesis of UDP-N-acetylmuramoyl-pentapeptide, the precursor of murein.</text>
</comment>
<feature type="domain" description="Mur ligase C-terminal" evidence="12">
    <location>
        <begin position="315"/>
        <end position="441"/>
    </location>
</feature>